<protein>
    <submittedName>
        <fullName evidence="11">Transcription factor capicua isoform X1</fullName>
    </submittedName>
</protein>
<feature type="region of interest" description="Disordered" evidence="8">
    <location>
        <begin position="1096"/>
        <end position="1242"/>
    </location>
</feature>
<keyword evidence="10" id="KW-1185">Reference proteome</keyword>
<feature type="compositionally biased region" description="Acidic residues" evidence="8">
    <location>
        <begin position="981"/>
        <end position="992"/>
    </location>
</feature>
<feature type="region of interest" description="Disordered" evidence="8">
    <location>
        <begin position="1437"/>
        <end position="1538"/>
    </location>
</feature>
<dbReference type="Proteomes" id="UP000322000">
    <property type="component" value="Chromosome 12"/>
</dbReference>
<dbReference type="Gene3D" id="1.10.30.10">
    <property type="entry name" value="High mobility group box domain"/>
    <property type="match status" value="1"/>
</dbReference>
<evidence type="ECO:0000256" key="2">
    <source>
        <dbReference type="ARBA" id="ARBA00022553"/>
    </source>
</evidence>
<dbReference type="FunFam" id="1.10.30.10:FF:000010">
    <property type="entry name" value="Capicua transcriptional repressor b"/>
    <property type="match status" value="1"/>
</dbReference>
<feature type="compositionally biased region" description="Low complexity" evidence="8">
    <location>
        <begin position="1122"/>
        <end position="1131"/>
    </location>
</feature>
<feature type="compositionally biased region" description="Low complexity" evidence="8">
    <location>
        <begin position="533"/>
        <end position="547"/>
    </location>
</feature>
<dbReference type="InParanoid" id="A0A7E5W3W3"/>
<dbReference type="GO" id="GO:0000981">
    <property type="term" value="F:DNA-binding transcription factor activity, RNA polymerase II-specific"/>
    <property type="evidence" value="ECO:0007669"/>
    <property type="project" value="TreeGrafter"/>
</dbReference>
<sequence length="1759" mass="190571">MQRAHAGGAPHAQASATAHPHVRTHNSYADIDDQIPASVISSVGTVSLSQSSTHPTPNITMANPTNLGNASSGNAQPAAQQTPTQAPVRNLPKKRKFDPSVLEEMNCGNNNTVNAPLPVEYQPHYQQPVMQPSPIVQHPSPPSEMKSYISYPNIDLSEWRDHRVLAKQRGLYVPGVIRQAEGCKVVVEFDGLENDPVEYSDVFGMNKNDVISDASPQMSHLHMGSLCVVRTTDPSRENVQNVFVEGLVYEVLNSPIRIRVKVSDGDLCKEMVEVKRADIRLLQPPWADELEDAGTHAASTLHPAMRIHHVPTQMGGDNFYTSSPMPGAGAGGVVTVGALSNGSMDDLRKRAFDDYGESDDDLRREDIMFPADVSHMDCSNSKRSSLQSRGSTSSLLERSLTPRSQPPTPRSQAATPHKYKKGDVVSTPTGIRKKFNGKQWRRLCSKDGCTKESQRRGFCSRHLSLRGVTRSSNTPLAQGSAHTPQQRSSSKSLSSSGTGVEGDETSRESDTTPPHYRVTGRFDSDETEAANMLVSLGSSRSGSPGASPVGGGGSPGLRNNLFVPISSPQPQPHHPAALYHHHLIRPELVRPSRVNSPASVATSVIRVSPGPNYHYQTFVSQVENRNGPTIVQTNNVSQSNVIGVQTSGLNLQNTIHTSINATTTTLSSLTLPSSISLNLNNINTQSLQTSIANTIRSTNDLAHNLIVPRAIPTSNGIDVEPIYRQPIHQRNGIHDQYRRDTEMSPPLNNHENFLNRRVSEYDDEDHSASQRENNILRNVIDNRPPELSEARVIEEKQRILKPAPLQARLLSVLEPDVKDPVKRYYVTMVPQNTAEKKYVFIKNEPAETVQIEQRLNHLTQQINNNDSEPEHRSLDNGDHVNNVNSAVIVHPNQLLPVLPPPTSHTIIVSGNTFPWQSLVPLLSGSPPPSAGAAPAPAAPPSPRTPRTPRTPHTPHTPHTPAPLIKTEDQIKTEAGDPPMCTDEDDEVFESEDSGTGGDDSTKRPSQNTSALNSPATQEKKERRIRRPMNAFMIFSKRHRQIVHQMHPNQDNRTVSKILGEWWYSLKPEEKQKYNELASEVKEAHFKAHPEWKWCNKDRRKSSSSKDPTGSMPQSPRTPSEVGLSGALSASSDLPVPVASYNHIGSPQLSDDEQMPSQPEEPPPAVQSIEIDLKCGEKVTDSDSEGLDTRDYLPSHHDHTRRPKPIKARAGSSDNLLGGITASSPGGPKGFQPTGGAFKSTHADTNENHRQWTAFTQLSKPQAVASSPQAAGAAGAAGAGGASAHSLSHSVQGISLGTPNLSAQAALDNAIASIMNSPTSTCGVQVISSGMSNTISTPTSTPLTTPLANPVLKSFTIVKRSIGDNSPCPLTLSLDASGNLLLKPSQSSDSPASDQSMHCVHLQRLYVPTFNTEVETPKSTPQPAQSVQAAQSVIVSQSNTNTAPKPATQWHSSVEETRPFPLAPTPAQLGRAPLQKRLSRGTSTGSTGSEPATSAAGGSGALARHDAGGAASSDDAASPKHCDLPSPSHKKSLFKKRNEDGRDKVLETVNFEQKFSTLPQFKPEACSPSAMVVPRSPQLYTMRKKHSKMEDEPTVVTPQLEPEVMNGNGMPTPHSYGTPHTTTNKLVGNTFFGPDFNLDTYRVSSEGLEEMSPRTPCSAGGAAGAARGEAGHRRVLEQRRHLVLKLFQEHGMFPTTQATTHFQATHMDIFPTKMALQLKIREVRQKLMAQSNLTPHSEVNTPTINSPIASAPLQPTSTAS</sequence>
<dbReference type="InterPro" id="IPR058607">
    <property type="entry name" value="HMG-box_Cic-like"/>
</dbReference>
<feature type="region of interest" description="Disordered" evidence="8">
    <location>
        <begin position="1258"/>
        <end position="1283"/>
    </location>
</feature>
<feature type="region of interest" description="Disordered" evidence="8">
    <location>
        <begin position="1412"/>
        <end position="1431"/>
    </location>
</feature>
<gene>
    <name evidence="11" type="primary">LOC113499164</name>
</gene>
<feature type="compositionally biased region" description="Polar residues" evidence="8">
    <location>
        <begin position="469"/>
        <end position="487"/>
    </location>
</feature>
<name>A0A7E5W3W3_TRINI</name>
<dbReference type="RefSeq" id="XP_026735315.1">
    <property type="nucleotide sequence ID" value="XM_026879514.1"/>
</dbReference>
<accession>A0A7E5W3W3</accession>
<keyword evidence="1" id="KW-0678">Repressor</keyword>
<evidence type="ECO:0000259" key="9">
    <source>
        <dbReference type="PROSITE" id="PS50118"/>
    </source>
</evidence>
<feature type="compositionally biased region" description="Low complexity" evidence="8">
    <location>
        <begin position="75"/>
        <end position="87"/>
    </location>
</feature>
<dbReference type="KEGG" id="tnl:113499164"/>
<evidence type="ECO:0000256" key="7">
    <source>
        <dbReference type="PROSITE-ProRule" id="PRU00267"/>
    </source>
</evidence>
<keyword evidence="2" id="KW-0597">Phosphoprotein</keyword>
<feature type="compositionally biased region" description="Low complexity" evidence="8">
    <location>
        <begin position="1479"/>
        <end position="1495"/>
    </location>
</feature>
<feature type="compositionally biased region" description="Pro residues" evidence="8">
    <location>
        <begin position="936"/>
        <end position="945"/>
    </location>
</feature>
<keyword evidence="5" id="KW-0804">Transcription</keyword>
<dbReference type="CTD" id="23152"/>
<dbReference type="Pfam" id="PF00505">
    <property type="entry name" value="HMG_box"/>
    <property type="match status" value="1"/>
</dbReference>
<evidence type="ECO:0000256" key="1">
    <source>
        <dbReference type="ARBA" id="ARBA00022491"/>
    </source>
</evidence>
<organism evidence="10 11">
    <name type="scientific">Trichoplusia ni</name>
    <name type="common">Cabbage looper</name>
    <dbReference type="NCBI Taxonomy" id="7111"/>
    <lineage>
        <taxon>Eukaryota</taxon>
        <taxon>Metazoa</taxon>
        <taxon>Ecdysozoa</taxon>
        <taxon>Arthropoda</taxon>
        <taxon>Hexapoda</taxon>
        <taxon>Insecta</taxon>
        <taxon>Pterygota</taxon>
        <taxon>Neoptera</taxon>
        <taxon>Endopterygota</taxon>
        <taxon>Lepidoptera</taxon>
        <taxon>Glossata</taxon>
        <taxon>Ditrysia</taxon>
        <taxon>Noctuoidea</taxon>
        <taxon>Noctuidae</taxon>
        <taxon>Plusiinae</taxon>
        <taxon>Trichoplusia</taxon>
    </lineage>
</organism>
<feature type="region of interest" description="Disordered" evidence="8">
    <location>
        <begin position="46"/>
        <end position="93"/>
    </location>
</feature>
<evidence type="ECO:0000256" key="4">
    <source>
        <dbReference type="ARBA" id="ARBA00023125"/>
    </source>
</evidence>
<dbReference type="PROSITE" id="PS50118">
    <property type="entry name" value="HMG_BOX_2"/>
    <property type="match status" value="1"/>
</dbReference>
<evidence type="ECO:0000313" key="10">
    <source>
        <dbReference type="Proteomes" id="UP000322000"/>
    </source>
</evidence>
<feature type="region of interest" description="Disordered" evidence="8">
    <location>
        <begin position="469"/>
        <end position="559"/>
    </location>
</feature>
<proteinExistence type="predicted"/>
<evidence type="ECO:0000256" key="6">
    <source>
        <dbReference type="ARBA" id="ARBA00023242"/>
    </source>
</evidence>
<dbReference type="InterPro" id="IPR052412">
    <property type="entry name" value="CC-Dev_Transcription_Reg"/>
</dbReference>
<dbReference type="GeneID" id="113499164"/>
<evidence type="ECO:0000313" key="11">
    <source>
        <dbReference type="RefSeq" id="XP_026735315.1"/>
    </source>
</evidence>
<dbReference type="InterPro" id="IPR036910">
    <property type="entry name" value="HMG_box_dom_sf"/>
</dbReference>
<feature type="region of interest" description="Disordered" evidence="8">
    <location>
        <begin position="1648"/>
        <end position="1671"/>
    </location>
</feature>
<feature type="compositionally biased region" description="Basic residues" evidence="8">
    <location>
        <begin position="1197"/>
        <end position="1206"/>
    </location>
</feature>
<dbReference type="GO" id="GO:0005634">
    <property type="term" value="C:nucleus"/>
    <property type="evidence" value="ECO:0007669"/>
    <property type="project" value="UniProtKB-UniRule"/>
</dbReference>
<dbReference type="GO" id="GO:0000977">
    <property type="term" value="F:RNA polymerase II transcription regulatory region sequence-specific DNA binding"/>
    <property type="evidence" value="ECO:0007669"/>
    <property type="project" value="TreeGrafter"/>
</dbReference>
<feature type="compositionally biased region" description="Low complexity" evidence="8">
    <location>
        <begin position="379"/>
        <end position="396"/>
    </location>
</feature>
<dbReference type="Pfam" id="PF16090">
    <property type="entry name" value="DUF4819"/>
    <property type="match status" value="1"/>
</dbReference>
<keyword evidence="3" id="KW-0805">Transcription regulation</keyword>
<evidence type="ECO:0000256" key="8">
    <source>
        <dbReference type="SAM" id="MobiDB-lite"/>
    </source>
</evidence>
<reference evidence="11" key="1">
    <citation type="submission" date="2025-08" db="UniProtKB">
        <authorList>
            <consortium name="RefSeq"/>
        </authorList>
    </citation>
    <scope>IDENTIFICATION</scope>
</reference>
<feature type="compositionally biased region" description="Polar residues" evidence="8">
    <location>
        <begin position="1412"/>
        <end position="1422"/>
    </location>
</feature>
<feature type="compositionally biased region" description="Polar residues" evidence="8">
    <location>
        <begin position="1003"/>
        <end position="1016"/>
    </location>
</feature>
<feature type="domain" description="HMG box" evidence="9">
    <location>
        <begin position="1024"/>
        <end position="1092"/>
    </location>
</feature>
<feature type="compositionally biased region" description="Basic and acidic residues" evidence="8">
    <location>
        <begin position="965"/>
        <end position="974"/>
    </location>
</feature>
<feature type="region of interest" description="Disordered" evidence="8">
    <location>
        <begin position="924"/>
        <end position="1025"/>
    </location>
</feature>
<dbReference type="Pfam" id="PF25981">
    <property type="entry name" value="HTH_Cic_C"/>
    <property type="match status" value="1"/>
</dbReference>
<dbReference type="PANTHER" id="PTHR13059:SF13">
    <property type="entry name" value="PROTEIN CAPICUA HOMOLOG"/>
    <property type="match status" value="1"/>
</dbReference>
<dbReference type="InterPro" id="IPR032147">
    <property type="entry name" value="Cic_dom"/>
</dbReference>
<feature type="compositionally biased region" description="Low complexity" evidence="8">
    <location>
        <begin position="1260"/>
        <end position="1273"/>
    </location>
</feature>
<keyword evidence="6 7" id="KW-0539">Nucleus</keyword>
<feature type="compositionally biased region" description="Basic and acidic residues" evidence="8">
    <location>
        <begin position="1170"/>
        <end position="1196"/>
    </location>
</feature>
<dbReference type="PANTHER" id="PTHR13059">
    <property type="entry name" value="HMG-BOX TRANSCRIPTION FACTOR BBX"/>
    <property type="match status" value="1"/>
</dbReference>
<dbReference type="CDD" id="cd21990">
    <property type="entry name" value="HMG-box_CIC-like"/>
    <property type="match status" value="1"/>
</dbReference>
<feature type="region of interest" description="Disordered" evidence="8">
    <location>
        <begin position="1"/>
        <end position="22"/>
    </location>
</feature>
<dbReference type="InterPro" id="IPR058606">
    <property type="entry name" value="HTH_Cic_C"/>
</dbReference>
<evidence type="ECO:0000256" key="3">
    <source>
        <dbReference type="ARBA" id="ARBA00023015"/>
    </source>
</evidence>
<feature type="region of interest" description="Disordered" evidence="8">
    <location>
        <begin position="1730"/>
        <end position="1759"/>
    </location>
</feature>
<evidence type="ECO:0000256" key="5">
    <source>
        <dbReference type="ARBA" id="ARBA00023163"/>
    </source>
</evidence>
<keyword evidence="4 7" id="KW-0238">DNA-binding</keyword>
<dbReference type="SMART" id="SM00398">
    <property type="entry name" value="HMG"/>
    <property type="match status" value="1"/>
</dbReference>
<dbReference type="InterPro" id="IPR009071">
    <property type="entry name" value="HMG_box_dom"/>
</dbReference>
<feature type="compositionally biased region" description="Polar residues" evidence="8">
    <location>
        <begin position="54"/>
        <end position="74"/>
    </location>
</feature>
<feature type="DNA-binding region" description="HMG box" evidence="7">
    <location>
        <begin position="1024"/>
        <end position="1092"/>
    </location>
</feature>
<dbReference type="SUPFAM" id="SSF47095">
    <property type="entry name" value="HMG-box"/>
    <property type="match status" value="1"/>
</dbReference>
<feature type="region of interest" description="Disordered" evidence="8">
    <location>
        <begin position="375"/>
        <end position="432"/>
    </location>
</feature>
<dbReference type="OrthoDB" id="10051111at2759"/>